<reference evidence="3" key="1">
    <citation type="submission" date="2024-10" db="EMBL/GenBank/DDBJ databases">
        <authorList>
            <person name="Ryan C."/>
        </authorList>
    </citation>
    <scope>NUCLEOTIDE SEQUENCE [LARGE SCALE GENOMIC DNA]</scope>
</reference>
<dbReference type="InterPro" id="IPR013666">
    <property type="entry name" value="PH_pln"/>
</dbReference>
<accession>A0ABC8Z398</accession>
<dbReference type="InterPro" id="IPR040269">
    <property type="entry name" value="VAB"/>
</dbReference>
<keyword evidence="4" id="KW-1185">Reference proteome</keyword>
<dbReference type="PANTHER" id="PTHR31351">
    <property type="entry name" value="EXPRESSED PROTEIN"/>
    <property type="match status" value="1"/>
</dbReference>
<name>A0ABC8Z398_9POAL</name>
<gene>
    <name evidence="3" type="ORF">URODEC1_LOCUS40012</name>
</gene>
<sequence length="452" mass="48058">MEHFKRGVEFGVASFQRRHSLSCQTEEIRPVDAAIRRREKSRRRSTSSCHPAAEMPAMPEQAMEFLSRTWSPSSSDLFQILSPACSFNKSQLGSPSALEDCEPAVEVCRDEDKQHVDAVLPDPGRRQFNDETWEGAVVARGTTTPRSTAVQRRNKLSQPAWQLNAGHMRAIARGFLLRAVSVTGSQRRRRRDELRLHAAQAHAAVSVAQLAAAVAGTVSVCELRPPPAPGTGRGAAAAGGDRKTMGAVLASAAALVATVCAEAAAETAGGGANRARVASAVRAGRESRSPAELLALTATAATSLRGAAALRIRAADVRGIGDGNSVGSIRASIHKGTALRVCLPCGRVRVRTVAIFRQGGAVVLRLGKKLLRGTFATYKDYKVLAVVSGGGGEAVVDGRPLFPLALSTPGAATVQLLFEHQAQCKVWTASIEGMLSEQKLKCPINGWYQLYD</sequence>
<evidence type="ECO:0000313" key="3">
    <source>
        <dbReference type="EMBL" id="CAL4953211.1"/>
    </source>
</evidence>
<dbReference type="Pfam" id="PF08458">
    <property type="entry name" value="PH_2"/>
    <property type="match status" value="1"/>
</dbReference>
<evidence type="ECO:0000259" key="2">
    <source>
        <dbReference type="Pfam" id="PF08458"/>
    </source>
</evidence>
<organism evidence="3 4">
    <name type="scientific">Urochloa decumbens</name>
    <dbReference type="NCBI Taxonomy" id="240449"/>
    <lineage>
        <taxon>Eukaryota</taxon>
        <taxon>Viridiplantae</taxon>
        <taxon>Streptophyta</taxon>
        <taxon>Embryophyta</taxon>
        <taxon>Tracheophyta</taxon>
        <taxon>Spermatophyta</taxon>
        <taxon>Magnoliopsida</taxon>
        <taxon>Liliopsida</taxon>
        <taxon>Poales</taxon>
        <taxon>Poaceae</taxon>
        <taxon>PACMAD clade</taxon>
        <taxon>Panicoideae</taxon>
        <taxon>Panicodae</taxon>
        <taxon>Paniceae</taxon>
        <taxon>Melinidinae</taxon>
        <taxon>Urochloa</taxon>
    </lineage>
</organism>
<feature type="domain" description="VAN3-binding protein-like auxin canalisation" evidence="1">
    <location>
        <begin position="56"/>
        <end position="315"/>
    </location>
</feature>
<evidence type="ECO:0000313" key="4">
    <source>
        <dbReference type="Proteomes" id="UP001497457"/>
    </source>
</evidence>
<dbReference type="Pfam" id="PF05703">
    <property type="entry name" value="Auxin_canalis"/>
    <property type="match status" value="1"/>
</dbReference>
<dbReference type="PANTHER" id="PTHR31351:SF30">
    <property type="entry name" value="VAN3-BINDING PROTEIN-LIKE"/>
    <property type="match status" value="1"/>
</dbReference>
<feature type="domain" description="Pleckstrin-like plant" evidence="2">
    <location>
        <begin position="339"/>
        <end position="437"/>
    </location>
</feature>
<evidence type="ECO:0000259" key="1">
    <source>
        <dbReference type="Pfam" id="PF05703"/>
    </source>
</evidence>
<dbReference type="Proteomes" id="UP001497457">
    <property type="component" value="Chromosome 18b"/>
</dbReference>
<proteinExistence type="predicted"/>
<dbReference type="InterPro" id="IPR008546">
    <property type="entry name" value="VAN3-bd-like_auxin_canal"/>
</dbReference>
<protein>
    <submittedName>
        <fullName evidence="3">Uncharacterized protein</fullName>
    </submittedName>
</protein>
<dbReference type="EMBL" id="OZ075128">
    <property type="protein sequence ID" value="CAL4953211.1"/>
    <property type="molecule type" value="Genomic_DNA"/>
</dbReference>
<dbReference type="AlphaFoldDB" id="A0ABC8Z398"/>